<sequence length="50" mass="5627">MVVRIIGNSISKQIVFKNRLISLGDNREIERLQLKKGQQAQVCGITNTSK</sequence>
<organism evidence="1 2">
    <name type="scientific">Paramecium sonneborni</name>
    <dbReference type="NCBI Taxonomy" id="65129"/>
    <lineage>
        <taxon>Eukaryota</taxon>
        <taxon>Sar</taxon>
        <taxon>Alveolata</taxon>
        <taxon>Ciliophora</taxon>
        <taxon>Intramacronucleata</taxon>
        <taxon>Oligohymenophorea</taxon>
        <taxon>Peniculida</taxon>
        <taxon>Parameciidae</taxon>
        <taxon>Paramecium</taxon>
    </lineage>
</organism>
<dbReference type="EMBL" id="CAJJDN010000027">
    <property type="protein sequence ID" value="CAD8070910.1"/>
    <property type="molecule type" value="Genomic_DNA"/>
</dbReference>
<evidence type="ECO:0000313" key="2">
    <source>
        <dbReference type="Proteomes" id="UP000692954"/>
    </source>
</evidence>
<accession>A0A8S1LRY5</accession>
<evidence type="ECO:0000313" key="1">
    <source>
        <dbReference type="EMBL" id="CAD8070910.1"/>
    </source>
</evidence>
<dbReference type="AlphaFoldDB" id="A0A8S1LRY5"/>
<proteinExistence type="predicted"/>
<reference evidence="1" key="1">
    <citation type="submission" date="2021-01" db="EMBL/GenBank/DDBJ databases">
        <authorList>
            <consortium name="Genoscope - CEA"/>
            <person name="William W."/>
        </authorList>
    </citation>
    <scope>NUCLEOTIDE SEQUENCE</scope>
</reference>
<comment type="caution">
    <text evidence="1">The sequence shown here is derived from an EMBL/GenBank/DDBJ whole genome shotgun (WGS) entry which is preliminary data.</text>
</comment>
<protein>
    <submittedName>
        <fullName evidence="1">Uncharacterized protein</fullName>
    </submittedName>
</protein>
<name>A0A8S1LRY5_9CILI</name>
<keyword evidence="2" id="KW-1185">Reference proteome</keyword>
<gene>
    <name evidence="1" type="ORF">PSON_ATCC_30995.1.T0270233</name>
</gene>
<dbReference type="Proteomes" id="UP000692954">
    <property type="component" value="Unassembled WGS sequence"/>
</dbReference>